<organism evidence="1 2">
    <name type="scientific">Arenimonas terrae</name>
    <dbReference type="NCBI Taxonomy" id="2546226"/>
    <lineage>
        <taxon>Bacteria</taxon>
        <taxon>Pseudomonadati</taxon>
        <taxon>Pseudomonadota</taxon>
        <taxon>Gammaproteobacteria</taxon>
        <taxon>Lysobacterales</taxon>
        <taxon>Lysobacteraceae</taxon>
        <taxon>Arenimonas</taxon>
    </lineage>
</organism>
<dbReference type="OrthoDB" id="129527at2"/>
<accession>A0A5C4RRI8</accession>
<gene>
    <name evidence="1" type="ORF">E1B00_09400</name>
</gene>
<keyword evidence="2" id="KW-1185">Reference proteome</keyword>
<comment type="caution">
    <text evidence="1">The sequence shown here is derived from an EMBL/GenBank/DDBJ whole genome shotgun (WGS) entry which is preliminary data.</text>
</comment>
<sequence length="169" mass="18277">MRRGSSEPPTRSRPWWRDRWPPEEKTMRRFLPMLLLLIAPAALASHATPYGEAMPESEPVSIAVAAADPAAYAGKPMRFSGRITQVCQKKGCWVVLEADGHSARVMAKDHGFAVPTDSAGVAHAWGVLQVEPISAEHARHLVEDDGAAAPAAQELRIVATGIEILDDVP</sequence>
<dbReference type="Proteomes" id="UP000305760">
    <property type="component" value="Unassembled WGS sequence"/>
</dbReference>
<protein>
    <submittedName>
        <fullName evidence="1">DUF4920 domain-containing protein</fullName>
    </submittedName>
</protein>
<reference evidence="1 2" key="1">
    <citation type="submission" date="2019-03" db="EMBL/GenBank/DDBJ databases">
        <title>Arenimonas daejeonensis sp. nov., isolated from compost.</title>
        <authorList>
            <person name="Jeon C.O."/>
        </authorList>
    </citation>
    <scope>NUCLEOTIDE SEQUENCE [LARGE SCALE GENOMIC DNA]</scope>
    <source>
        <strain evidence="1 2">R29</strain>
    </source>
</reference>
<evidence type="ECO:0000313" key="2">
    <source>
        <dbReference type="Proteomes" id="UP000305760"/>
    </source>
</evidence>
<evidence type="ECO:0000313" key="1">
    <source>
        <dbReference type="EMBL" id="TNJ33559.1"/>
    </source>
</evidence>
<dbReference type="AlphaFoldDB" id="A0A5C4RRI8"/>
<dbReference type="InterPro" id="IPR032577">
    <property type="entry name" value="DUF4920"/>
</dbReference>
<proteinExistence type="predicted"/>
<name>A0A5C4RRI8_9GAMM</name>
<dbReference type="EMBL" id="SMDR01000002">
    <property type="protein sequence ID" value="TNJ33559.1"/>
    <property type="molecule type" value="Genomic_DNA"/>
</dbReference>
<dbReference type="Pfam" id="PF16267">
    <property type="entry name" value="DUF4920"/>
    <property type="match status" value="1"/>
</dbReference>